<reference evidence="2" key="2">
    <citation type="submission" date="2015-01" db="EMBL/GenBank/DDBJ databases">
        <title>Evolutionary Origins and Diversification of the Mycorrhizal Mutualists.</title>
        <authorList>
            <consortium name="DOE Joint Genome Institute"/>
            <consortium name="Mycorrhizal Genomics Consortium"/>
            <person name="Kohler A."/>
            <person name="Kuo A."/>
            <person name="Nagy L.G."/>
            <person name="Floudas D."/>
            <person name="Copeland A."/>
            <person name="Barry K.W."/>
            <person name="Cichocki N."/>
            <person name="Veneault-Fourrey C."/>
            <person name="LaButti K."/>
            <person name="Lindquist E.A."/>
            <person name="Lipzen A."/>
            <person name="Lundell T."/>
            <person name="Morin E."/>
            <person name="Murat C."/>
            <person name="Riley R."/>
            <person name="Ohm R."/>
            <person name="Sun H."/>
            <person name="Tunlid A."/>
            <person name="Henrissat B."/>
            <person name="Grigoriev I.V."/>
            <person name="Hibbett D.S."/>
            <person name="Martin F."/>
        </authorList>
    </citation>
    <scope>NUCLEOTIDE SEQUENCE [LARGE SCALE GENOMIC DNA]</scope>
    <source>
        <strain evidence="2">Marx 270</strain>
    </source>
</reference>
<organism evidence="1 2">
    <name type="scientific">Pisolithus tinctorius Marx 270</name>
    <dbReference type="NCBI Taxonomy" id="870435"/>
    <lineage>
        <taxon>Eukaryota</taxon>
        <taxon>Fungi</taxon>
        <taxon>Dikarya</taxon>
        <taxon>Basidiomycota</taxon>
        <taxon>Agaricomycotina</taxon>
        <taxon>Agaricomycetes</taxon>
        <taxon>Agaricomycetidae</taxon>
        <taxon>Boletales</taxon>
        <taxon>Sclerodermatineae</taxon>
        <taxon>Pisolithaceae</taxon>
        <taxon>Pisolithus</taxon>
    </lineage>
</organism>
<reference evidence="1 2" key="1">
    <citation type="submission" date="2014-04" db="EMBL/GenBank/DDBJ databases">
        <authorList>
            <consortium name="DOE Joint Genome Institute"/>
            <person name="Kuo A."/>
            <person name="Kohler A."/>
            <person name="Costa M.D."/>
            <person name="Nagy L.G."/>
            <person name="Floudas D."/>
            <person name="Copeland A."/>
            <person name="Barry K.W."/>
            <person name="Cichocki N."/>
            <person name="Veneault-Fourrey C."/>
            <person name="LaButti K."/>
            <person name="Lindquist E.A."/>
            <person name="Lipzen A."/>
            <person name="Lundell T."/>
            <person name="Morin E."/>
            <person name="Murat C."/>
            <person name="Sun H."/>
            <person name="Tunlid A."/>
            <person name="Henrissat B."/>
            <person name="Grigoriev I.V."/>
            <person name="Hibbett D.S."/>
            <person name="Martin F."/>
            <person name="Nordberg H.P."/>
            <person name="Cantor M.N."/>
            <person name="Hua S.X."/>
        </authorList>
    </citation>
    <scope>NUCLEOTIDE SEQUENCE [LARGE SCALE GENOMIC DNA]</scope>
    <source>
        <strain evidence="1 2">Marx 270</strain>
    </source>
</reference>
<dbReference type="EMBL" id="KN831961">
    <property type="protein sequence ID" value="KIO07130.1"/>
    <property type="molecule type" value="Genomic_DNA"/>
</dbReference>
<dbReference type="AlphaFoldDB" id="A0A0C3P262"/>
<gene>
    <name evidence="1" type="ORF">M404DRAFT_429329</name>
</gene>
<keyword evidence="2" id="KW-1185">Reference proteome</keyword>
<proteinExistence type="predicted"/>
<sequence>MATTKVCTRKDAQPTTDLHHWEDDSKHLVTKFTMFVQVADAGVLLEHPQPRPVRDCQRVTRPGAGTNGGWRRYCWSILPDERLARVVHGAFSRGTTRVSHRGLVLLAPQVGVFSNSAWNPATSNLTLVGAG</sequence>
<evidence type="ECO:0000313" key="1">
    <source>
        <dbReference type="EMBL" id="KIO07130.1"/>
    </source>
</evidence>
<evidence type="ECO:0000313" key="2">
    <source>
        <dbReference type="Proteomes" id="UP000054217"/>
    </source>
</evidence>
<accession>A0A0C3P262</accession>
<protein>
    <submittedName>
        <fullName evidence="1">Uncharacterized protein</fullName>
    </submittedName>
</protein>
<dbReference type="Proteomes" id="UP000054217">
    <property type="component" value="Unassembled WGS sequence"/>
</dbReference>
<dbReference type="HOGENOM" id="CLU_1928444_0_0_1"/>
<name>A0A0C3P262_PISTI</name>
<dbReference type="InParanoid" id="A0A0C3P262"/>